<evidence type="ECO:0000313" key="2">
    <source>
        <dbReference type="EMBL" id="PWI56646.1"/>
    </source>
</evidence>
<protein>
    <submittedName>
        <fullName evidence="2">Uncharacterized protein</fullName>
    </submittedName>
</protein>
<dbReference type="EMBL" id="MPDK01000032">
    <property type="protein sequence ID" value="PWI56646.1"/>
    <property type="molecule type" value="Genomic_DNA"/>
</dbReference>
<dbReference type="GO" id="GO:0005886">
    <property type="term" value="C:plasma membrane"/>
    <property type="evidence" value="ECO:0007669"/>
    <property type="project" value="UniProtKB-SubCell"/>
</dbReference>
<sequence>MTYFREAPYERMRRRLGIRRKTKKGSFSFERLFTTQRKLTFYTMGAVTVGVYVAVAMLHATPFIGVIIGGILPWIAMTVYKERWLDRYEEGVVQAIEYGSGLFETGATVEQWVKEVVHEIEGPVVREFEKGASQVKQNLPVVDWMEYTAETTPSRYFSYVLNGMLANYEKANALNEFMREVLDEINHKRRYERVMRLERDEAMKLLGAMTLPPIAMYAMFFGPVNAYLAQNWLQNVIFGVGLAGYVAILLFAWRTASAKPKI</sequence>
<feature type="transmembrane region" description="Helical" evidence="1">
    <location>
        <begin position="63"/>
        <end position="80"/>
    </location>
</feature>
<organism evidence="2 3">
    <name type="scientific">Sulfoacidibacillus thermotolerans</name>
    <name type="common">Acidibacillus sulfuroxidans</name>
    <dbReference type="NCBI Taxonomy" id="1765684"/>
    <lineage>
        <taxon>Bacteria</taxon>
        <taxon>Bacillati</taxon>
        <taxon>Bacillota</taxon>
        <taxon>Bacilli</taxon>
        <taxon>Bacillales</taxon>
        <taxon>Alicyclobacillaceae</taxon>
        <taxon>Sulfoacidibacillus</taxon>
    </lineage>
</organism>
<name>A0A2U3D5S3_SULT2</name>
<gene>
    <name evidence="2" type="ORF">BM613_12660</name>
</gene>
<feature type="transmembrane region" description="Helical" evidence="1">
    <location>
        <begin position="39"/>
        <end position="57"/>
    </location>
</feature>
<feature type="transmembrane region" description="Helical" evidence="1">
    <location>
        <begin position="232"/>
        <end position="253"/>
    </location>
</feature>
<proteinExistence type="predicted"/>
<keyword evidence="1" id="KW-0812">Transmembrane</keyword>
<feature type="transmembrane region" description="Helical" evidence="1">
    <location>
        <begin position="202"/>
        <end position="220"/>
    </location>
</feature>
<comment type="caution">
    <text evidence="2">The sequence shown here is derived from an EMBL/GenBank/DDBJ whole genome shotgun (WGS) entry which is preliminary data.</text>
</comment>
<dbReference type="AlphaFoldDB" id="A0A2U3D5S3"/>
<keyword evidence="1" id="KW-0472">Membrane</keyword>
<accession>A0A2U3D5S3</accession>
<evidence type="ECO:0000256" key="1">
    <source>
        <dbReference type="SAM" id="Phobius"/>
    </source>
</evidence>
<keyword evidence="3" id="KW-1185">Reference proteome</keyword>
<evidence type="ECO:0000313" key="3">
    <source>
        <dbReference type="Proteomes" id="UP000245380"/>
    </source>
</evidence>
<dbReference type="Proteomes" id="UP000245380">
    <property type="component" value="Unassembled WGS sequence"/>
</dbReference>
<reference evidence="2 3" key="1">
    <citation type="submission" date="2016-11" db="EMBL/GenBank/DDBJ databases">
        <title>Comparative genomics of Acidibacillus ferroxidans species.</title>
        <authorList>
            <person name="Oliveira G."/>
            <person name="Nunes G."/>
            <person name="Oliveira R."/>
            <person name="Araujo F."/>
            <person name="Salim A."/>
            <person name="Scholte L."/>
            <person name="Morais D."/>
            <person name="Nancucheo I."/>
            <person name="Johnson D.B."/>
            <person name="Grail B."/>
            <person name="Bittencourt J."/>
            <person name="Valadares R."/>
        </authorList>
    </citation>
    <scope>NUCLEOTIDE SEQUENCE [LARGE SCALE GENOMIC DNA]</scope>
    <source>
        <strain evidence="2 3">Y002</strain>
    </source>
</reference>
<keyword evidence="1" id="KW-1133">Transmembrane helix</keyword>